<dbReference type="PANTHER" id="PTHR28136">
    <property type="entry name" value="NUCLEUS EXPORT PROTEIN BRR6"/>
    <property type="match status" value="1"/>
</dbReference>
<name>A0A1L0BYH0_9ASCO</name>
<dbReference type="GO" id="GO:0006998">
    <property type="term" value="P:nuclear envelope organization"/>
    <property type="evidence" value="ECO:0007669"/>
    <property type="project" value="InterPro"/>
</dbReference>
<feature type="transmembrane region" description="Helical" evidence="1">
    <location>
        <begin position="426"/>
        <end position="447"/>
    </location>
</feature>
<keyword evidence="1" id="KW-1133">Transmembrane helix</keyword>
<evidence type="ECO:0000313" key="4">
    <source>
        <dbReference type="Proteomes" id="UP000182259"/>
    </source>
</evidence>
<feature type="domain" description="Brl1/Brr6" evidence="2">
    <location>
        <begin position="315"/>
        <end position="448"/>
    </location>
</feature>
<dbReference type="GO" id="GO:0031965">
    <property type="term" value="C:nuclear membrane"/>
    <property type="evidence" value="ECO:0007669"/>
    <property type="project" value="InterPro"/>
</dbReference>
<sequence length="463" mass="51433">MSHYEDLGTGLGLLSLDDVRRHEVETNHAFHTSHDEGDAMDIDSVSDLSEQDIVLQEADDGETANASEDEENTLIMNILSPTSLGVQYALKQRLLMPPPDKDTNHRLSDLDYVYDTSMAVRSGAVNLPNRSTFEPVAVTSLFNESPMDSSILVEEPEVYENSMNRSFLYRRQMAPASYSVVHHHHYYGGQNGAQTGFQAYPGSVQSGPGLAHSGTMSNSEYAGYHPTLQKQSFQDYAQGPVIGYAVGSNDGKIGEIGKTREFGLINSGPGDIYTGHYNHGERYPTRHGHFLSKDLVLPSPWDSHATPAERTPYLFSLYLQFLINICLSVYAGHLLVTIVRTIKQDIAYKLETEANNLLVEIALCERSYNENNCQPETIVPALEKMCGYWEKCMNQDPFRGGNKSLMSAHTIAMIINLLIEPLSFKVLVVFALAMVLVFVSNFAFGYVRAKTYYGWGPSGNPTE</sequence>
<dbReference type="AlphaFoldDB" id="A0A1L0BYH0"/>
<dbReference type="GO" id="GO:0055088">
    <property type="term" value="P:lipid homeostasis"/>
    <property type="evidence" value="ECO:0007669"/>
    <property type="project" value="InterPro"/>
</dbReference>
<dbReference type="SMART" id="SM01042">
    <property type="entry name" value="Brr6_like_C_C"/>
    <property type="match status" value="1"/>
</dbReference>
<dbReference type="InterPro" id="IPR040202">
    <property type="entry name" value="Brl1/Brr6"/>
</dbReference>
<keyword evidence="1" id="KW-0812">Transmembrane</keyword>
<organism evidence="3 4">
    <name type="scientific">Sungouiella intermedia</name>
    <dbReference type="NCBI Taxonomy" id="45354"/>
    <lineage>
        <taxon>Eukaryota</taxon>
        <taxon>Fungi</taxon>
        <taxon>Dikarya</taxon>
        <taxon>Ascomycota</taxon>
        <taxon>Saccharomycotina</taxon>
        <taxon>Pichiomycetes</taxon>
        <taxon>Metschnikowiaceae</taxon>
        <taxon>Sungouiella</taxon>
    </lineage>
</organism>
<evidence type="ECO:0000259" key="2">
    <source>
        <dbReference type="SMART" id="SM01042"/>
    </source>
</evidence>
<protein>
    <submittedName>
        <fullName evidence="3">CIC11C00000003018</fullName>
    </submittedName>
</protein>
<dbReference type="EMBL" id="LT635767">
    <property type="protein sequence ID" value="SGZ56299.1"/>
    <property type="molecule type" value="Genomic_DNA"/>
</dbReference>
<keyword evidence="1" id="KW-0472">Membrane</keyword>
<dbReference type="Proteomes" id="UP000182259">
    <property type="component" value="Chromosome IV"/>
</dbReference>
<feature type="transmembrane region" description="Helical" evidence="1">
    <location>
        <begin position="317"/>
        <end position="339"/>
    </location>
</feature>
<evidence type="ECO:0000256" key="1">
    <source>
        <dbReference type="SAM" id="Phobius"/>
    </source>
</evidence>
<evidence type="ECO:0000313" key="3">
    <source>
        <dbReference type="EMBL" id="SGZ56299.1"/>
    </source>
</evidence>
<dbReference type="Pfam" id="PF10104">
    <property type="entry name" value="Brr6_like_C_C"/>
    <property type="match status" value="1"/>
</dbReference>
<dbReference type="InterPro" id="IPR018767">
    <property type="entry name" value="Brl1/Brr6_dom"/>
</dbReference>
<dbReference type="PANTHER" id="PTHR28136:SF1">
    <property type="entry name" value="NUCLEUS EXPORT PROTEIN BRL1"/>
    <property type="match status" value="1"/>
</dbReference>
<accession>A0A1L0BYH0</accession>
<reference evidence="4" key="1">
    <citation type="submission" date="2016-10" db="EMBL/GenBank/DDBJ databases">
        <authorList>
            <person name="Geijer C."/>
            <person name="Jareborg N."/>
            <person name="Dainat J."/>
        </authorList>
    </citation>
    <scope>NUCLEOTIDE SEQUENCE [LARGE SCALE GENOMIC DNA]</scope>
    <source>
        <strain evidence="4">PYCC 4715</strain>
    </source>
</reference>
<proteinExistence type="predicted"/>
<gene>
    <name evidence="3" type="ORF">SAMEA4029009_CIC11G00000003018</name>
</gene>